<dbReference type="EMBL" id="CH473985">
    <property type="protein sequence ID" value="EDL94615.1"/>
    <property type="molecule type" value="Genomic_DNA"/>
</dbReference>
<evidence type="ECO:0000256" key="1">
    <source>
        <dbReference type="SAM" id="SignalP"/>
    </source>
</evidence>
<proteinExistence type="predicted"/>
<feature type="signal peptide" evidence="1">
    <location>
        <begin position="1"/>
        <end position="18"/>
    </location>
</feature>
<reference evidence="3" key="1">
    <citation type="submission" date="2005-09" db="EMBL/GenBank/DDBJ databases">
        <authorList>
            <person name="Mural R.J."/>
            <person name="Li P.W."/>
            <person name="Adams M.D."/>
            <person name="Amanatides P.G."/>
            <person name="Baden-Tillson H."/>
            <person name="Barnstead M."/>
            <person name="Chin S.H."/>
            <person name="Dew I."/>
            <person name="Evans C.A."/>
            <person name="Ferriera S."/>
            <person name="Flanigan M."/>
            <person name="Fosler C."/>
            <person name="Glodek A."/>
            <person name="Gu Z."/>
            <person name="Holt R.A."/>
            <person name="Jennings D."/>
            <person name="Kraft C.L."/>
            <person name="Lu F."/>
            <person name="Nguyen T."/>
            <person name="Nusskern D.R."/>
            <person name="Pfannkoch C.M."/>
            <person name="Sitter C."/>
            <person name="Sutton G.G."/>
            <person name="Venter J.C."/>
            <person name="Wang Z."/>
            <person name="Woodage T."/>
            <person name="Zheng X.H."/>
            <person name="Zhong F."/>
        </authorList>
    </citation>
    <scope>NUCLEOTIDE SEQUENCE [LARGE SCALE GENOMIC DNA]</scope>
    <source>
        <strain>BN</strain>
        <strain evidence="3">Sprague-Dawley</strain>
    </source>
</reference>
<evidence type="ECO:0000313" key="3">
    <source>
        <dbReference type="Proteomes" id="UP000234681"/>
    </source>
</evidence>
<accession>A6JFV9</accession>
<protein>
    <submittedName>
        <fullName evidence="2">RCG20156, isoform CRA_c</fullName>
    </submittedName>
</protein>
<name>A6JFV9_RAT</name>
<organism evidence="2 3">
    <name type="scientific">Rattus norvegicus</name>
    <name type="common">Rat</name>
    <dbReference type="NCBI Taxonomy" id="10116"/>
    <lineage>
        <taxon>Eukaryota</taxon>
        <taxon>Metazoa</taxon>
        <taxon>Chordata</taxon>
        <taxon>Craniata</taxon>
        <taxon>Vertebrata</taxon>
        <taxon>Euteleostomi</taxon>
        <taxon>Mammalia</taxon>
        <taxon>Eutheria</taxon>
        <taxon>Euarchontoglires</taxon>
        <taxon>Glires</taxon>
        <taxon>Rodentia</taxon>
        <taxon>Myomorpha</taxon>
        <taxon>Muroidea</taxon>
        <taxon>Muridae</taxon>
        <taxon>Murinae</taxon>
        <taxon>Rattus</taxon>
    </lineage>
</organism>
<dbReference type="Proteomes" id="UP000234681">
    <property type="component" value="Chromosome 13"/>
</dbReference>
<dbReference type="AlphaFoldDB" id="A6JFV9"/>
<keyword evidence="1" id="KW-0732">Signal</keyword>
<feature type="chain" id="PRO_5039898070" evidence="1">
    <location>
        <begin position="19"/>
        <end position="33"/>
    </location>
</feature>
<sequence>MIPAVILFLLLLVEEAEIRCCLHGPEHPEPGDI</sequence>
<gene>
    <name evidence="2" type="ORF">rCG_20156</name>
</gene>
<evidence type="ECO:0000313" key="2">
    <source>
        <dbReference type="EMBL" id="EDL94615.1"/>
    </source>
</evidence>